<dbReference type="Gene3D" id="3.40.1440.10">
    <property type="entry name" value="GIY-YIG endonuclease"/>
    <property type="match status" value="1"/>
</dbReference>
<feature type="domain" description="GIY-YIG" evidence="1">
    <location>
        <begin position="3"/>
        <end position="82"/>
    </location>
</feature>
<dbReference type="InterPro" id="IPR000305">
    <property type="entry name" value="GIY-YIG_endonuc"/>
</dbReference>
<dbReference type="PROSITE" id="PS50164">
    <property type="entry name" value="GIY_YIG"/>
    <property type="match status" value="1"/>
</dbReference>
<evidence type="ECO:0000259" key="1">
    <source>
        <dbReference type="PROSITE" id="PS50164"/>
    </source>
</evidence>
<organism evidence="2">
    <name type="scientific">viral metagenome</name>
    <dbReference type="NCBI Taxonomy" id="1070528"/>
    <lineage>
        <taxon>unclassified sequences</taxon>
        <taxon>metagenomes</taxon>
        <taxon>organismal metagenomes</taxon>
    </lineage>
</organism>
<dbReference type="EMBL" id="MN740712">
    <property type="protein sequence ID" value="QHU09399.1"/>
    <property type="molecule type" value="Genomic_DNA"/>
</dbReference>
<dbReference type="PANTHER" id="PTHR20208:SF13">
    <property type="entry name" value="STRUCTURE-SPECIFIC ENDONUCLEASE SUBUNIT SLX1"/>
    <property type="match status" value="1"/>
</dbReference>
<dbReference type="InterPro" id="IPR035901">
    <property type="entry name" value="GIY-YIG_endonuc_sf"/>
</dbReference>
<accession>A0A6C0JV40</accession>
<protein>
    <recommendedName>
        <fullName evidence="1">GIY-YIG domain-containing protein</fullName>
    </recommendedName>
</protein>
<evidence type="ECO:0000313" key="2">
    <source>
        <dbReference type="EMBL" id="QHU09399.1"/>
    </source>
</evidence>
<dbReference type="PANTHER" id="PTHR20208">
    <property type="entry name" value="STRUCTURE-SPECIFIC ENDONUCLEASE SUBUNIT SLX1"/>
    <property type="match status" value="1"/>
</dbReference>
<dbReference type="AlphaFoldDB" id="A0A6C0JV40"/>
<reference evidence="2" key="1">
    <citation type="journal article" date="2020" name="Nature">
        <title>Giant virus diversity and host interactions through global metagenomics.</title>
        <authorList>
            <person name="Schulz F."/>
            <person name="Roux S."/>
            <person name="Paez-Espino D."/>
            <person name="Jungbluth S."/>
            <person name="Walsh D.A."/>
            <person name="Denef V.J."/>
            <person name="McMahon K.D."/>
            <person name="Konstantinidis K.T."/>
            <person name="Eloe-Fadrosh E.A."/>
            <person name="Kyrpides N.C."/>
            <person name="Woyke T."/>
        </authorList>
    </citation>
    <scope>NUCLEOTIDE SEQUENCE</scope>
    <source>
        <strain evidence="2">GVMAG-S-1074260-58</strain>
    </source>
</reference>
<dbReference type="InterPro" id="IPR050381">
    <property type="entry name" value="SLX1_endonuclease"/>
</dbReference>
<dbReference type="Pfam" id="PF01541">
    <property type="entry name" value="GIY-YIG"/>
    <property type="match status" value="1"/>
</dbReference>
<sequence>MSTGWDVYILEKEGYTYVGVSPDPTRRLRQHNGERKGGARYTTSKGPGWKQACVISGCAKIQALQLEWAIKHCPPRHAGGLQNRLHKLYQVLVRERWTSKSPLSSSVPLHITWKNITPSFVFPYHITETFEHID</sequence>
<name>A0A6C0JV40_9ZZZZ</name>
<proteinExistence type="predicted"/>